<evidence type="ECO:0000259" key="2">
    <source>
        <dbReference type="Pfam" id="PF04002"/>
    </source>
</evidence>
<organism evidence="3 4">
    <name type="scientific">Sphingopyxis terrae subsp. ummariensis</name>
    <dbReference type="NCBI Taxonomy" id="429001"/>
    <lineage>
        <taxon>Bacteria</taxon>
        <taxon>Pseudomonadati</taxon>
        <taxon>Pseudomonadota</taxon>
        <taxon>Alphaproteobacteria</taxon>
        <taxon>Sphingomonadales</taxon>
        <taxon>Sphingomonadaceae</taxon>
        <taxon>Sphingopyxis</taxon>
    </lineage>
</organism>
<sequence length="142" mass="15595">MALAFPPARPFDGTTLSGFVDRDAEDAVARDLLRAEFPADRERLILAGFDGFGRLMRIERCEGGIDGRCTIAPACWHRLIGRGAATVLMAHNHPSGCAYPSEADLAATGEAMDFLRRIAVDLTDHLIFVDHGHFSFRRAQLL</sequence>
<dbReference type="AlphaFoldDB" id="A0A1Y6ECH3"/>
<gene>
    <name evidence="3" type="ORF">SAMN06295984_0096</name>
</gene>
<dbReference type="EMBL" id="FXWL01000001">
    <property type="protein sequence ID" value="SMQ58312.1"/>
    <property type="molecule type" value="Genomic_DNA"/>
</dbReference>
<dbReference type="PANTHER" id="PTHR30471:SF3">
    <property type="entry name" value="UPF0758 PROTEIN YEES-RELATED"/>
    <property type="match status" value="1"/>
</dbReference>
<dbReference type="Gene3D" id="3.40.140.10">
    <property type="entry name" value="Cytidine Deaminase, domain 2"/>
    <property type="match status" value="1"/>
</dbReference>
<proteinExistence type="predicted"/>
<keyword evidence="1" id="KW-0645">Protease</keyword>
<dbReference type="PROSITE" id="PS01302">
    <property type="entry name" value="UPF0758"/>
    <property type="match status" value="1"/>
</dbReference>
<dbReference type="PANTHER" id="PTHR30471">
    <property type="entry name" value="DNA REPAIR PROTEIN RADC"/>
    <property type="match status" value="1"/>
</dbReference>
<dbReference type="Pfam" id="PF04002">
    <property type="entry name" value="RadC"/>
    <property type="match status" value="1"/>
</dbReference>
<dbReference type="RefSeq" id="WP_003051486.1">
    <property type="nucleotide sequence ID" value="NZ_FXWL01000001.1"/>
</dbReference>
<feature type="domain" description="RadC-like JAB" evidence="2">
    <location>
        <begin position="31"/>
        <end position="139"/>
    </location>
</feature>
<accession>A0A1Y6ECH3</accession>
<reference evidence="4" key="1">
    <citation type="submission" date="2017-04" db="EMBL/GenBank/DDBJ databases">
        <authorList>
            <person name="Varghese N."/>
            <person name="Submissions S."/>
        </authorList>
    </citation>
    <scope>NUCLEOTIDE SEQUENCE [LARGE SCALE GENOMIC DNA]</scope>
    <source>
        <strain evidence="4">UI2</strain>
    </source>
</reference>
<keyword evidence="1" id="KW-0378">Hydrolase</keyword>
<name>A0A1Y6ECH3_9SPHN</name>
<evidence type="ECO:0000256" key="1">
    <source>
        <dbReference type="ARBA" id="ARBA00023049"/>
    </source>
</evidence>
<dbReference type="InterPro" id="IPR020891">
    <property type="entry name" value="UPF0758_CS"/>
</dbReference>
<keyword evidence="4" id="KW-1185">Reference proteome</keyword>
<dbReference type="GO" id="GO:0008237">
    <property type="term" value="F:metallopeptidase activity"/>
    <property type="evidence" value="ECO:0007669"/>
    <property type="project" value="UniProtKB-KW"/>
</dbReference>
<keyword evidence="1" id="KW-0482">Metalloprotease</keyword>
<dbReference type="InterPro" id="IPR001405">
    <property type="entry name" value="UPF0758"/>
</dbReference>
<evidence type="ECO:0000313" key="3">
    <source>
        <dbReference type="EMBL" id="SMQ58312.1"/>
    </source>
</evidence>
<dbReference type="GeneID" id="303000180"/>
<dbReference type="InterPro" id="IPR025657">
    <property type="entry name" value="RadC_JAB"/>
</dbReference>
<dbReference type="SUPFAM" id="SSF102712">
    <property type="entry name" value="JAB1/MPN domain"/>
    <property type="match status" value="1"/>
</dbReference>
<evidence type="ECO:0000313" key="4">
    <source>
        <dbReference type="Proteomes" id="UP000194469"/>
    </source>
</evidence>
<dbReference type="Proteomes" id="UP000194469">
    <property type="component" value="Unassembled WGS sequence"/>
</dbReference>
<protein>
    <submittedName>
        <fullName evidence="3">DNA repair protein RadC</fullName>
    </submittedName>
</protein>